<protein>
    <submittedName>
        <fullName evidence="1">Uncharacterized protein</fullName>
    </submittedName>
</protein>
<dbReference type="AlphaFoldDB" id="A0ABD2KEQ6"/>
<accession>A0ABD2KEQ6</accession>
<evidence type="ECO:0000313" key="1">
    <source>
        <dbReference type="EMBL" id="KAL3101386.1"/>
    </source>
</evidence>
<evidence type="ECO:0000313" key="2">
    <source>
        <dbReference type="Proteomes" id="UP001620626"/>
    </source>
</evidence>
<dbReference type="Proteomes" id="UP001620626">
    <property type="component" value="Unassembled WGS sequence"/>
</dbReference>
<proteinExistence type="predicted"/>
<reference evidence="1 2" key="1">
    <citation type="submission" date="2024-10" db="EMBL/GenBank/DDBJ databases">
        <authorList>
            <person name="Kim D."/>
        </authorList>
    </citation>
    <scope>NUCLEOTIDE SEQUENCE [LARGE SCALE GENOMIC DNA]</scope>
    <source>
        <strain evidence="1">BH-2024</strain>
    </source>
</reference>
<keyword evidence="2" id="KW-1185">Reference proteome</keyword>
<dbReference type="EMBL" id="JBICBT010000782">
    <property type="protein sequence ID" value="KAL3101386.1"/>
    <property type="molecule type" value="Genomic_DNA"/>
</dbReference>
<name>A0ABD2KEQ6_9BILA</name>
<gene>
    <name evidence="1" type="ORF">niasHT_021504</name>
</gene>
<organism evidence="1 2">
    <name type="scientific">Heterodera trifolii</name>
    <dbReference type="NCBI Taxonomy" id="157864"/>
    <lineage>
        <taxon>Eukaryota</taxon>
        <taxon>Metazoa</taxon>
        <taxon>Ecdysozoa</taxon>
        <taxon>Nematoda</taxon>
        <taxon>Chromadorea</taxon>
        <taxon>Rhabditida</taxon>
        <taxon>Tylenchina</taxon>
        <taxon>Tylenchomorpha</taxon>
        <taxon>Tylenchoidea</taxon>
        <taxon>Heteroderidae</taxon>
        <taxon>Heteroderinae</taxon>
        <taxon>Heterodera</taxon>
    </lineage>
</organism>
<comment type="caution">
    <text evidence="1">The sequence shown here is derived from an EMBL/GenBank/DDBJ whole genome shotgun (WGS) entry which is preliminary data.</text>
</comment>
<sequence length="123" mass="13689">MWTFKSACGNSRVSVPSQYRIPTPNTKKCHDHLISANDGCSRTVWRSDVSTALPSPSHHHQIIIHSHQQNWETMTRQITGEEQQLTSPGGRGEGSVVCFVHAQPRGKLSHHHGSAILTNSFQK</sequence>